<name>A0A926E4Y0_9FIRM</name>
<keyword evidence="3" id="KW-1185">Reference proteome</keyword>
<proteinExistence type="predicted"/>
<evidence type="ECO:0000313" key="2">
    <source>
        <dbReference type="EMBL" id="MBC8559610.1"/>
    </source>
</evidence>
<dbReference type="Proteomes" id="UP000610760">
    <property type="component" value="Unassembled WGS sequence"/>
</dbReference>
<feature type="transmembrane region" description="Helical" evidence="1">
    <location>
        <begin position="36"/>
        <end position="57"/>
    </location>
</feature>
<organism evidence="2 3">
    <name type="scientific">Fumia xinanensis</name>
    <dbReference type="NCBI Taxonomy" id="2763659"/>
    <lineage>
        <taxon>Bacteria</taxon>
        <taxon>Bacillati</taxon>
        <taxon>Bacillota</taxon>
        <taxon>Clostridia</taxon>
        <taxon>Eubacteriales</taxon>
        <taxon>Oscillospiraceae</taxon>
        <taxon>Fumia</taxon>
    </lineage>
</organism>
<evidence type="ECO:0000256" key="1">
    <source>
        <dbReference type="SAM" id="Phobius"/>
    </source>
</evidence>
<dbReference type="AlphaFoldDB" id="A0A926E4Y0"/>
<gene>
    <name evidence="2" type="ORF">H8710_05925</name>
</gene>
<sequence>MRKRKSALEAVKVQSAGKPFFRRISRKETEQMNKGFWHGIAGVVTVAVIGVAAWQFISLHERVHTLEEEMNVLLAQTQVINSQLAEINASSDKPEESGSQTVDMAGFQEALNGIGNFEQGTAGSSLKAYIAAAGLLDWLHDVGTLPTQEMEEQTYHYLNALDAVQQENFSANFDTIRQAAEQIADGTDEAKGMLTDAGNPQKYDSYSRADLDTAAGIIQKAIDGEKAA</sequence>
<evidence type="ECO:0000313" key="3">
    <source>
        <dbReference type="Proteomes" id="UP000610760"/>
    </source>
</evidence>
<keyword evidence="1" id="KW-0812">Transmembrane</keyword>
<dbReference type="EMBL" id="JACRSV010000001">
    <property type="protein sequence ID" value="MBC8559610.1"/>
    <property type="molecule type" value="Genomic_DNA"/>
</dbReference>
<keyword evidence="1" id="KW-0472">Membrane</keyword>
<accession>A0A926E4Y0</accession>
<comment type="caution">
    <text evidence="2">The sequence shown here is derived from an EMBL/GenBank/DDBJ whole genome shotgun (WGS) entry which is preliminary data.</text>
</comment>
<reference evidence="2" key="1">
    <citation type="submission" date="2020-08" db="EMBL/GenBank/DDBJ databases">
        <title>Genome public.</title>
        <authorList>
            <person name="Liu C."/>
            <person name="Sun Q."/>
        </authorList>
    </citation>
    <scope>NUCLEOTIDE SEQUENCE</scope>
    <source>
        <strain evidence="2">NSJ-33</strain>
    </source>
</reference>
<protein>
    <submittedName>
        <fullName evidence="2">Uncharacterized protein</fullName>
    </submittedName>
</protein>
<keyword evidence="1" id="KW-1133">Transmembrane helix</keyword>
<dbReference type="RefSeq" id="WP_249294501.1">
    <property type="nucleotide sequence ID" value="NZ_JACRSV010000001.1"/>
</dbReference>